<dbReference type="EMBL" id="BLAD01000036">
    <property type="protein sequence ID" value="GER98389.1"/>
    <property type="molecule type" value="Genomic_DNA"/>
</dbReference>
<comment type="caution">
    <text evidence="2">The sequence shown here is derived from an EMBL/GenBank/DDBJ whole genome shotgun (WGS) entry which is preliminary data.</text>
</comment>
<sequence>MSLRGAMSARLARSRGRRRRPRSRLAEIGVGAVCLGLGGVAVGVPLLRSDPPPRPVAASVTPTSSGELHVASGAEKPASGKTEHSDDSAVAYFNKRWADRTNGRVTDIRTTGRYLRIYTDLPEGANNSRTALRLCERGLLYLESIGEHDPVVFVQAEFGENGNPVLANILGPEDRDCRVTHPEPDA</sequence>
<proteinExistence type="predicted"/>
<feature type="region of interest" description="Disordered" evidence="1">
    <location>
        <begin position="1"/>
        <end position="23"/>
    </location>
</feature>
<protein>
    <submittedName>
        <fullName evidence="2">Uncharacterized protein</fullName>
    </submittedName>
</protein>
<evidence type="ECO:0000313" key="2">
    <source>
        <dbReference type="EMBL" id="GER98389.1"/>
    </source>
</evidence>
<feature type="region of interest" description="Disordered" evidence="1">
    <location>
        <begin position="48"/>
        <end position="86"/>
    </location>
</feature>
<dbReference type="Proteomes" id="UP000334990">
    <property type="component" value="Unassembled WGS sequence"/>
</dbReference>
<accession>A0A5M3VQU1</accession>
<organism evidence="2 3">
    <name type="scientific">Acrocarpospora corrugata</name>
    <dbReference type="NCBI Taxonomy" id="35763"/>
    <lineage>
        <taxon>Bacteria</taxon>
        <taxon>Bacillati</taxon>
        <taxon>Actinomycetota</taxon>
        <taxon>Actinomycetes</taxon>
        <taxon>Streptosporangiales</taxon>
        <taxon>Streptosporangiaceae</taxon>
        <taxon>Acrocarpospora</taxon>
    </lineage>
</organism>
<evidence type="ECO:0000313" key="3">
    <source>
        <dbReference type="Proteomes" id="UP000334990"/>
    </source>
</evidence>
<gene>
    <name evidence="2" type="ORF">Acor_04510</name>
</gene>
<reference evidence="2 3" key="1">
    <citation type="submission" date="2019-10" db="EMBL/GenBank/DDBJ databases">
        <title>Whole genome shotgun sequence of Acrocarpospora corrugata NBRC 13972.</title>
        <authorList>
            <person name="Ichikawa N."/>
            <person name="Kimura A."/>
            <person name="Kitahashi Y."/>
            <person name="Komaki H."/>
            <person name="Oguchi A."/>
        </authorList>
    </citation>
    <scope>NUCLEOTIDE SEQUENCE [LARGE SCALE GENOMIC DNA]</scope>
    <source>
        <strain evidence="2 3">NBRC 13972</strain>
    </source>
</reference>
<evidence type="ECO:0000256" key="1">
    <source>
        <dbReference type="SAM" id="MobiDB-lite"/>
    </source>
</evidence>
<feature type="compositionally biased region" description="Basic residues" evidence="1">
    <location>
        <begin position="12"/>
        <end position="23"/>
    </location>
</feature>
<keyword evidence="3" id="KW-1185">Reference proteome</keyword>
<feature type="compositionally biased region" description="Low complexity" evidence="1">
    <location>
        <begin position="1"/>
        <end position="11"/>
    </location>
</feature>
<dbReference type="AlphaFoldDB" id="A0A5M3VQU1"/>
<name>A0A5M3VQU1_9ACTN</name>